<name>A0ABQ3V5T9_9CHLR</name>
<comment type="cofactor">
    <cofactor evidence="1">
        <name>pantetheine 4'-phosphate</name>
        <dbReference type="ChEBI" id="CHEBI:47942"/>
    </cofactor>
</comment>
<dbReference type="InterPro" id="IPR006162">
    <property type="entry name" value="Ppantetheine_attach_site"/>
</dbReference>
<dbReference type="Gene3D" id="1.10.1200.10">
    <property type="entry name" value="ACP-like"/>
    <property type="match status" value="1"/>
</dbReference>
<dbReference type="InterPro" id="IPR023213">
    <property type="entry name" value="CAT-like_dom_sf"/>
</dbReference>
<dbReference type="SMART" id="SM00823">
    <property type="entry name" value="PKS_PP"/>
    <property type="match status" value="1"/>
</dbReference>
<sequence>MREFLSETIPEYMIPSQFVPLDALPLTTNGKIDRQQLPKPEIYQGAERALVAEPRNPLEEILLEIWRELLGISTISIYDNFFSIGGHSLLVTQLIARVRAVLQVEISLRSFFETPTLAEFAQGIEQALRGQHQLQAPPLLPTPRTQTLPLSFAQQRLWFLYQLEPESTAYLLARIRRFQGVLDVRAFERSLWAMVQRHEILRTTFEVSTEQPEQVIHEDATVSLPIIDLRGLTSEVCQEVARGLATQEAHIPCDLERGPLMRTALLRLDEQDHVLFLTMHHIISDGWSNDIFERELTALYRAFSAGQASPLPALAIQYADYAYWQRQWLDDESLGTHLAYWKRQLADVPPLDLPLDRPRPPVQTFNGAFMTRHLSKDLLHELTALSQRENVTFYMLLLAAFQVLLARYANQIDISVGTPIANRTHAEVEGLIGFFVNMLVMRTDLAGDPTFSEVLGRVREVALGAYTHQDMPFERLVEELQPERHLSRPPLFQVMFMAQQLGERLELADNLAAHNLSVGHTITKFDLTLSVTSSVHGLACSVEYNTDLFNAQTIERFLLHWQTLLEGVVATPHDKISALPFISAPERQLVLREWNATQRAYPSEKCVQRLFEECVDAQPDTIALVYEEEQLTYRELNARANQLAHYLRRVTVGPEIKVGLCLERSLDLLISTLAILKAGECMCHLIPRCHESGCCCC</sequence>
<evidence type="ECO:0000256" key="1">
    <source>
        <dbReference type="ARBA" id="ARBA00001957"/>
    </source>
</evidence>
<proteinExistence type="predicted"/>
<accession>A0ABQ3V5T9</accession>
<dbReference type="InterPro" id="IPR001242">
    <property type="entry name" value="Condensation_dom"/>
</dbReference>
<dbReference type="Gene3D" id="3.30.559.10">
    <property type="entry name" value="Chloramphenicol acetyltransferase-like domain"/>
    <property type="match status" value="1"/>
</dbReference>
<dbReference type="InterPro" id="IPR000873">
    <property type="entry name" value="AMP-dep_synth/lig_dom"/>
</dbReference>
<dbReference type="SUPFAM" id="SSF56801">
    <property type="entry name" value="Acetyl-CoA synthetase-like"/>
    <property type="match status" value="2"/>
</dbReference>
<keyword evidence="6" id="KW-1185">Reference proteome</keyword>
<dbReference type="CDD" id="cd19531">
    <property type="entry name" value="LCL_NRPS-like"/>
    <property type="match status" value="1"/>
</dbReference>
<dbReference type="SUPFAM" id="SSF52777">
    <property type="entry name" value="CoA-dependent acyltransferases"/>
    <property type="match status" value="2"/>
</dbReference>
<reference evidence="5 6" key="1">
    <citation type="journal article" date="2021" name="Int. J. Syst. Evol. Microbiol.">
        <title>Reticulibacter mediterranei gen. nov., sp. nov., within the new family Reticulibacteraceae fam. nov., and Ktedonospora formicarum gen. nov., sp. nov., Ktedonobacter robiniae sp. nov., Dictyobacter formicarum sp. nov. and Dictyobacter arantiisoli sp. nov., belonging to the class Ktedonobacteria.</title>
        <authorList>
            <person name="Yabe S."/>
            <person name="Zheng Y."/>
            <person name="Wang C.M."/>
            <person name="Sakai Y."/>
            <person name="Abe K."/>
            <person name="Yokota A."/>
            <person name="Donadio S."/>
            <person name="Cavaletti L."/>
            <person name="Monciardini P."/>
        </authorList>
    </citation>
    <scope>NUCLEOTIDE SEQUENCE [LARGE SCALE GENOMIC DNA]</scope>
    <source>
        <strain evidence="5 6">SOSP1-30</strain>
    </source>
</reference>
<dbReference type="InterPro" id="IPR036736">
    <property type="entry name" value="ACP-like_sf"/>
</dbReference>
<dbReference type="PROSITE" id="PS50075">
    <property type="entry name" value="CARRIER"/>
    <property type="match status" value="1"/>
</dbReference>
<dbReference type="SUPFAM" id="SSF47336">
    <property type="entry name" value="ACP-like"/>
    <property type="match status" value="1"/>
</dbReference>
<evidence type="ECO:0000313" key="6">
    <source>
        <dbReference type="Proteomes" id="UP000654345"/>
    </source>
</evidence>
<dbReference type="InterPro" id="IPR020806">
    <property type="entry name" value="PKS_PP-bd"/>
</dbReference>
<dbReference type="Pfam" id="PF00501">
    <property type="entry name" value="AMP-binding"/>
    <property type="match status" value="1"/>
</dbReference>
<dbReference type="Gene3D" id="3.30.300.30">
    <property type="match status" value="1"/>
</dbReference>
<dbReference type="InterPro" id="IPR045851">
    <property type="entry name" value="AMP-bd_C_sf"/>
</dbReference>
<dbReference type="InterPro" id="IPR009081">
    <property type="entry name" value="PP-bd_ACP"/>
</dbReference>
<dbReference type="InterPro" id="IPR042099">
    <property type="entry name" value="ANL_N_sf"/>
</dbReference>
<dbReference type="Pfam" id="PF00550">
    <property type="entry name" value="PP-binding"/>
    <property type="match status" value="1"/>
</dbReference>
<dbReference type="PANTHER" id="PTHR45527">
    <property type="entry name" value="NONRIBOSOMAL PEPTIDE SYNTHETASE"/>
    <property type="match status" value="1"/>
</dbReference>
<dbReference type="Pfam" id="PF00668">
    <property type="entry name" value="Condensation"/>
    <property type="match status" value="1"/>
</dbReference>
<feature type="domain" description="Carrier" evidence="4">
    <location>
        <begin position="53"/>
        <end position="128"/>
    </location>
</feature>
<dbReference type="Gene3D" id="3.40.50.12780">
    <property type="entry name" value="N-terminal domain of ligase-like"/>
    <property type="match status" value="1"/>
</dbReference>
<keyword evidence="3" id="KW-0597">Phosphoprotein</keyword>
<evidence type="ECO:0000256" key="2">
    <source>
        <dbReference type="ARBA" id="ARBA00022450"/>
    </source>
</evidence>
<comment type="caution">
    <text evidence="5">The sequence shown here is derived from an EMBL/GenBank/DDBJ whole genome shotgun (WGS) entry which is preliminary data.</text>
</comment>
<organism evidence="5 6">
    <name type="scientific">Ktedonobacter robiniae</name>
    <dbReference type="NCBI Taxonomy" id="2778365"/>
    <lineage>
        <taxon>Bacteria</taxon>
        <taxon>Bacillati</taxon>
        <taxon>Chloroflexota</taxon>
        <taxon>Ktedonobacteria</taxon>
        <taxon>Ktedonobacterales</taxon>
        <taxon>Ktedonobacteraceae</taxon>
        <taxon>Ktedonobacter</taxon>
    </lineage>
</organism>
<keyword evidence="2" id="KW-0596">Phosphopantetheine</keyword>
<dbReference type="PROSITE" id="PS00012">
    <property type="entry name" value="PHOSPHOPANTETHEINE"/>
    <property type="match status" value="1"/>
</dbReference>
<dbReference type="PANTHER" id="PTHR45527:SF1">
    <property type="entry name" value="FATTY ACID SYNTHASE"/>
    <property type="match status" value="1"/>
</dbReference>
<evidence type="ECO:0000313" key="5">
    <source>
        <dbReference type="EMBL" id="GHO60122.1"/>
    </source>
</evidence>
<protein>
    <recommendedName>
        <fullName evidence="4">Carrier domain-containing protein</fullName>
    </recommendedName>
</protein>
<dbReference type="Gene3D" id="3.30.559.30">
    <property type="entry name" value="Nonribosomal peptide synthetase, condensation domain"/>
    <property type="match status" value="1"/>
</dbReference>
<dbReference type="Proteomes" id="UP000654345">
    <property type="component" value="Unassembled WGS sequence"/>
</dbReference>
<evidence type="ECO:0000256" key="3">
    <source>
        <dbReference type="ARBA" id="ARBA00022553"/>
    </source>
</evidence>
<gene>
    <name evidence="5" type="ORF">KSB_85970</name>
</gene>
<dbReference type="EMBL" id="BNJG01000004">
    <property type="protein sequence ID" value="GHO60122.1"/>
    <property type="molecule type" value="Genomic_DNA"/>
</dbReference>
<evidence type="ECO:0000259" key="4">
    <source>
        <dbReference type="PROSITE" id="PS50075"/>
    </source>
</evidence>